<protein>
    <recommendedName>
        <fullName evidence="2">Aminotransferase-like plant mobile domain-containing protein</fullName>
    </recommendedName>
</protein>
<reference evidence="1" key="1">
    <citation type="submission" date="2018-02" db="EMBL/GenBank/DDBJ databases">
        <authorList>
            <person name="Cohen D.B."/>
            <person name="Kent A.D."/>
        </authorList>
    </citation>
    <scope>NUCLEOTIDE SEQUENCE</scope>
</reference>
<gene>
    <name evidence="1" type="ORF">FSB_LOCUS33447</name>
</gene>
<accession>A0A2N9H115</accession>
<evidence type="ECO:0008006" key="2">
    <source>
        <dbReference type="Google" id="ProtNLM"/>
    </source>
</evidence>
<proteinExistence type="predicted"/>
<evidence type="ECO:0000313" key="1">
    <source>
        <dbReference type="EMBL" id="SPD05565.1"/>
    </source>
</evidence>
<organism evidence="1">
    <name type="scientific">Fagus sylvatica</name>
    <name type="common">Beechnut</name>
    <dbReference type="NCBI Taxonomy" id="28930"/>
    <lineage>
        <taxon>Eukaryota</taxon>
        <taxon>Viridiplantae</taxon>
        <taxon>Streptophyta</taxon>
        <taxon>Embryophyta</taxon>
        <taxon>Tracheophyta</taxon>
        <taxon>Spermatophyta</taxon>
        <taxon>Magnoliopsida</taxon>
        <taxon>eudicotyledons</taxon>
        <taxon>Gunneridae</taxon>
        <taxon>Pentapetalae</taxon>
        <taxon>rosids</taxon>
        <taxon>fabids</taxon>
        <taxon>Fagales</taxon>
        <taxon>Fagaceae</taxon>
        <taxon>Fagus</taxon>
    </lineage>
</organism>
<dbReference type="EMBL" id="OIVN01002672">
    <property type="protein sequence ID" value="SPD05565.1"/>
    <property type="molecule type" value="Genomic_DNA"/>
</dbReference>
<dbReference type="AlphaFoldDB" id="A0A2N9H115"/>
<sequence>MSAIRDDGGRCRSSHLGKGKAVVYATTIPPNTDDEYDAMEAPPECPSGGAVASEGGFAEVPVGGDRVAPHRAAVTKRHRASRWIHTAPELDLNIVVPGRMYLLEGGIRPREINTVLLETWLLRDLAQHPSTFVRRYPSPSSFGRPEYPAFLESLGFGTFQSIPNMSLSHRLVRYFHHTGTFHLSTCEMGVLPFDWSAILGICFGGDDQTVVSTSILGLFKDIAMIRECDLGALTYCLYLWGLCCFSHRDTISFHDF</sequence>
<name>A0A2N9H115_FAGSY</name>